<dbReference type="AlphaFoldDB" id="T2SWL4"/>
<proteinExistence type="predicted"/>
<evidence type="ECO:0000313" key="1">
    <source>
        <dbReference type="EMBL" id="EQD95909.1"/>
    </source>
</evidence>
<evidence type="ECO:0000313" key="2">
    <source>
        <dbReference type="Proteomes" id="UP000015834"/>
    </source>
</evidence>
<dbReference type="EMBL" id="ASYU01000243">
    <property type="protein sequence ID" value="EQD95909.1"/>
    <property type="molecule type" value="Genomic_DNA"/>
</dbReference>
<gene>
    <name evidence="1" type="ORF">L933_06115</name>
</gene>
<sequence length="53" mass="5797">MILNNRKAILIGPITTSIKVKAFALNTAFGVKTQRLVRIGIVDMTIKSLALKD</sequence>
<organism evidence="1 2">
    <name type="scientific">Helicobacter pylori PZ5056</name>
    <dbReference type="NCBI Taxonomy" id="1337393"/>
    <lineage>
        <taxon>Bacteria</taxon>
        <taxon>Pseudomonadati</taxon>
        <taxon>Campylobacterota</taxon>
        <taxon>Epsilonproteobacteria</taxon>
        <taxon>Campylobacterales</taxon>
        <taxon>Helicobacteraceae</taxon>
        <taxon>Helicobacter</taxon>
    </lineage>
</organism>
<reference evidence="1 2" key="1">
    <citation type="journal article" date="2013" name="Genome Announc.">
        <title>Draft Genome Sequences of Helicobacter pylori Strains Isolated from Regions of Low and High Gastric Cancer Risk in Colombia.</title>
        <authorList>
            <person name="Sheh A."/>
            <person name="Piazuelo M.B."/>
            <person name="Wilson K.T."/>
            <person name="Correa P."/>
            <person name="Fox J.G."/>
        </authorList>
    </citation>
    <scope>NUCLEOTIDE SEQUENCE [LARGE SCALE GENOMIC DNA]</scope>
    <source>
        <strain evidence="1 2">PZ5056</strain>
    </source>
</reference>
<accession>T2SWL4</accession>
<protein>
    <submittedName>
        <fullName evidence="1">Uncharacterized protein</fullName>
    </submittedName>
</protein>
<dbReference type="Proteomes" id="UP000015834">
    <property type="component" value="Unassembled WGS sequence"/>
</dbReference>
<name>T2SWL4_HELPX</name>
<comment type="caution">
    <text evidence="1">The sequence shown here is derived from an EMBL/GenBank/DDBJ whole genome shotgun (WGS) entry which is preliminary data.</text>
</comment>